<dbReference type="Proteomes" id="UP001156905">
    <property type="component" value="Unassembled WGS sequence"/>
</dbReference>
<proteinExistence type="predicted"/>
<evidence type="ECO:0000313" key="2">
    <source>
        <dbReference type="EMBL" id="GLR83730.1"/>
    </source>
</evidence>
<evidence type="ECO:0000256" key="1">
    <source>
        <dbReference type="SAM" id="Phobius"/>
    </source>
</evidence>
<gene>
    <name evidence="2" type="ORF">GCM10007857_04400</name>
</gene>
<organism evidence="2 3">
    <name type="scientific">Bradyrhizobium iriomotense</name>
    <dbReference type="NCBI Taxonomy" id="441950"/>
    <lineage>
        <taxon>Bacteria</taxon>
        <taxon>Pseudomonadati</taxon>
        <taxon>Pseudomonadota</taxon>
        <taxon>Alphaproteobacteria</taxon>
        <taxon>Hyphomicrobiales</taxon>
        <taxon>Nitrobacteraceae</taxon>
        <taxon>Bradyrhizobium</taxon>
    </lineage>
</organism>
<feature type="transmembrane region" description="Helical" evidence="1">
    <location>
        <begin position="20"/>
        <end position="41"/>
    </location>
</feature>
<keyword evidence="3" id="KW-1185">Reference proteome</keyword>
<protein>
    <recommendedName>
        <fullName evidence="4">MacB-like periplasmic core domain-containing protein</fullName>
    </recommendedName>
</protein>
<sequence length="244" mass="26707">MLVGRSDRFFRRVWRFNALAIATVAVLLVLSGLIVVGTIAYDHMRPRRVTNVVNVGEQDAVSNEFSLGTPGAIAGTPFVEVSLYRKQSYGGKWSDNNVVNLLFVNSFTNESRWLFEGAGQLILGSHWMFNRADEARTAVAVGAFYVVVDGDTNGDKRLSGNDLVSLAAVAADGTNYRKLIEGIEEIYFVKQVADDKALVLYLKDKQAMSALFSLPSMVPLTQAKLPSWGQASWPARGGSHGYLP</sequence>
<dbReference type="PROSITE" id="PS00018">
    <property type="entry name" value="EF_HAND_1"/>
    <property type="match status" value="1"/>
</dbReference>
<accession>A0ABQ6AQQ5</accession>
<evidence type="ECO:0000313" key="3">
    <source>
        <dbReference type="Proteomes" id="UP001156905"/>
    </source>
</evidence>
<keyword evidence="1" id="KW-0812">Transmembrane</keyword>
<keyword evidence="1" id="KW-0472">Membrane</keyword>
<comment type="caution">
    <text evidence="2">The sequence shown here is derived from an EMBL/GenBank/DDBJ whole genome shotgun (WGS) entry which is preliminary data.</text>
</comment>
<reference evidence="3" key="1">
    <citation type="journal article" date="2019" name="Int. J. Syst. Evol. Microbiol.">
        <title>The Global Catalogue of Microorganisms (GCM) 10K type strain sequencing project: providing services to taxonomists for standard genome sequencing and annotation.</title>
        <authorList>
            <consortium name="The Broad Institute Genomics Platform"/>
            <consortium name="The Broad Institute Genome Sequencing Center for Infectious Disease"/>
            <person name="Wu L."/>
            <person name="Ma J."/>
        </authorList>
    </citation>
    <scope>NUCLEOTIDE SEQUENCE [LARGE SCALE GENOMIC DNA]</scope>
    <source>
        <strain evidence="3">NBRC 102520</strain>
    </source>
</reference>
<evidence type="ECO:0008006" key="4">
    <source>
        <dbReference type="Google" id="ProtNLM"/>
    </source>
</evidence>
<name>A0ABQ6AQQ5_9BRAD</name>
<keyword evidence="1" id="KW-1133">Transmembrane helix</keyword>
<dbReference type="InterPro" id="IPR018247">
    <property type="entry name" value="EF_Hand_1_Ca_BS"/>
</dbReference>
<dbReference type="EMBL" id="BSOW01000001">
    <property type="protein sequence ID" value="GLR83730.1"/>
    <property type="molecule type" value="Genomic_DNA"/>
</dbReference>